<evidence type="ECO:0000313" key="4">
    <source>
        <dbReference type="EMBL" id="MFC4201743.1"/>
    </source>
</evidence>
<keyword evidence="1" id="KW-0732">Signal</keyword>
<proteinExistence type="predicted"/>
<organism evidence="4 5">
    <name type="scientific">Candidimonas humi</name>
    <dbReference type="NCBI Taxonomy" id="683355"/>
    <lineage>
        <taxon>Bacteria</taxon>
        <taxon>Pseudomonadati</taxon>
        <taxon>Pseudomonadota</taxon>
        <taxon>Betaproteobacteria</taxon>
        <taxon>Burkholderiales</taxon>
        <taxon>Alcaligenaceae</taxon>
        <taxon>Candidimonas</taxon>
    </lineage>
</organism>
<keyword evidence="5" id="KW-1185">Reference proteome</keyword>
<dbReference type="RefSeq" id="WP_376810959.1">
    <property type="nucleotide sequence ID" value="NZ_JBHSBV010000004.1"/>
</dbReference>
<evidence type="ECO:0000259" key="3">
    <source>
        <dbReference type="PROSITE" id="PS50983"/>
    </source>
</evidence>
<protein>
    <submittedName>
        <fullName evidence="4">Helical backbone metal receptor</fullName>
    </submittedName>
</protein>
<dbReference type="PROSITE" id="PS50983">
    <property type="entry name" value="FE_B12_PBP"/>
    <property type="match status" value="1"/>
</dbReference>
<evidence type="ECO:0000313" key="5">
    <source>
        <dbReference type="Proteomes" id="UP001595848"/>
    </source>
</evidence>
<dbReference type="InterPro" id="IPR054828">
    <property type="entry name" value="Vit_B12_bind_prot"/>
</dbReference>
<dbReference type="NCBIfam" id="NF038402">
    <property type="entry name" value="TroA_like"/>
    <property type="match status" value="1"/>
</dbReference>
<keyword evidence="4" id="KW-0675">Receptor</keyword>
<comment type="caution">
    <text evidence="4">The sequence shown here is derived from an EMBL/GenBank/DDBJ whole genome shotgun (WGS) entry which is preliminary data.</text>
</comment>
<dbReference type="InterPro" id="IPR050902">
    <property type="entry name" value="ABC_Transporter_SBP"/>
</dbReference>
<dbReference type="Pfam" id="PF01497">
    <property type="entry name" value="Peripla_BP_2"/>
    <property type="match status" value="1"/>
</dbReference>
<gene>
    <name evidence="4" type="ORF">ACFOY1_12335</name>
</gene>
<reference evidence="5" key="1">
    <citation type="journal article" date="2019" name="Int. J. Syst. Evol. Microbiol.">
        <title>The Global Catalogue of Microorganisms (GCM) 10K type strain sequencing project: providing services to taxonomists for standard genome sequencing and annotation.</title>
        <authorList>
            <consortium name="The Broad Institute Genomics Platform"/>
            <consortium name="The Broad Institute Genome Sequencing Center for Infectious Disease"/>
            <person name="Wu L."/>
            <person name="Ma J."/>
        </authorList>
    </citation>
    <scope>NUCLEOTIDE SEQUENCE [LARGE SCALE GENOMIC DNA]</scope>
    <source>
        <strain evidence="5">LMG 24813</strain>
    </source>
</reference>
<feature type="region of interest" description="Disordered" evidence="2">
    <location>
        <begin position="12"/>
        <end position="36"/>
    </location>
</feature>
<name>A0ABV8P0K2_9BURK</name>
<dbReference type="PANTHER" id="PTHR30535">
    <property type="entry name" value="VITAMIN B12-BINDING PROTEIN"/>
    <property type="match status" value="1"/>
</dbReference>
<accession>A0ABV8P0K2</accession>
<dbReference type="Gene3D" id="3.40.50.1980">
    <property type="entry name" value="Nitrogenase molybdenum iron protein domain"/>
    <property type="match status" value="2"/>
</dbReference>
<evidence type="ECO:0000256" key="1">
    <source>
        <dbReference type="ARBA" id="ARBA00022729"/>
    </source>
</evidence>
<feature type="domain" description="Fe/B12 periplasmic-binding" evidence="3">
    <location>
        <begin position="113"/>
        <end position="364"/>
    </location>
</feature>
<dbReference type="EMBL" id="JBHSBV010000004">
    <property type="protein sequence ID" value="MFC4201743.1"/>
    <property type="molecule type" value="Genomic_DNA"/>
</dbReference>
<evidence type="ECO:0000256" key="2">
    <source>
        <dbReference type="SAM" id="MobiDB-lite"/>
    </source>
</evidence>
<dbReference type="InterPro" id="IPR002491">
    <property type="entry name" value="ABC_transptr_periplasmic_BD"/>
</dbReference>
<dbReference type="Proteomes" id="UP001595848">
    <property type="component" value="Unassembled WGS sequence"/>
</dbReference>
<dbReference type="PANTHER" id="PTHR30535:SF34">
    <property type="entry name" value="MOLYBDATE-BINDING PROTEIN MOLA"/>
    <property type="match status" value="1"/>
</dbReference>
<dbReference type="SUPFAM" id="SSF53807">
    <property type="entry name" value="Helical backbone' metal receptor"/>
    <property type="match status" value="1"/>
</dbReference>
<sequence length="374" mass="38272">MSSSICPGACSGRGPRGMAGGAAPPPRGRAGLERRPRGSWLGGAATALALGLALAAAVPACRAANTAINTAGACSTAPNEAACAGSAPSSTESDYSAISAAAARDWGHSPARRVVTLAPSLTELVYAAGGGDRLVGTVTSSDYPPSARRLPRVGDGINIGLERLLSLKPDLVLAWQASGATRALAPTLGTLRIPLQYLAPDSLDGIARDVARLGGLLGTAVQADAAAAALARRIAALRAHYAGRRTVSVLIEIGSDPLYTIGRDALLNDVLHTCGGVNIYARSTLAAPQVDAENVLIAKPDAIITAAAAGGRRRQERQAYWAALRLPAARAGHVYAIDPDALFRPGPRLVQATEDLCRDLDQVRAAMPAASRKP</sequence>